<proteinExistence type="predicted"/>
<dbReference type="GO" id="GO:0006338">
    <property type="term" value="P:chromatin remodeling"/>
    <property type="evidence" value="ECO:0007669"/>
    <property type="project" value="EnsemblFungi"/>
</dbReference>
<accession>G8JRK2</accession>
<dbReference type="AlphaFoldDB" id="G8JRK2"/>
<keyword evidence="2" id="KW-1185">Reference proteome</keyword>
<dbReference type="Pfam" id="PF17330">
    <property type="entry name" value="SWC7"/>
    <property type="match status" value="1"/>
</dbReference>
<dbReference type="HOGENOM" id="CLU_157410_0_0_1"/>
<organism evidence="1 2">
    <name type="scientific">Eremothecium cymbalariae (strain CBS 270.75 / DBVPG 7215 / KCTC 17166 / NRRL Y-17582)</name>
    <name type="common">Yeast</name>
    <dbReference type="NCBI Taxonomy" id="931890"/>
    <lineage>
        <taxon>Eukaryota</taxon>
        <taxon>Fungi</taxon>
        <taxon>Dikarya</taxon>
        <taxon>Ascomycota</taxon>
        <taxon>Saccharomycotina</taxon>
        <taxon>Saccharomycetes</taxon>
        <taxon>Saccharomycetales</taxon>
        <taxon>Saccharomycetaceae</taxon>
        <taxon>Eremothecium</taxon>
    </lineage>
</organism>
<dbReference type="STRING" id="931890.G8JRK2"/>
<dbReference type="GO" id="GO:0000812">
    <property type="term" value="C:Swr1 complex"/>
    <property type="evidence" value="ECO:0007669"/>
    <property type="project" value="EnsemblFungi"/>
</dbReference>
<gene>
    <name evidence="1" type="ordered locus">Ecym_3278</name>
</gene>
<dbReference type="GeneID" id="11468849"/>
<sequence length="125" mass="14873">MEHKDNVTLLLLQLLLYRQQELVHNNRALDYERLLMNPTVDEEVLKRFTRHKLVRLYCPYICDIQLRGMKSIVQDIFTKGLKDNKGNVPVTLVTLANHYYRQRIQQLEKEELPKLKELIQSNLNG</sequence>
<name>G8JRK2_ERECY</name>
<dbReference type="InterPro" id="IPR020195">
    <property type="entry name" value="SWR1_Swc7"/>
</dbReference>
<dbReference type="FunCoup" id="G8JRK2">
    <property type="interactions" value="70"/>
</dbReference>
<reference evidence="2" key="1">
    <citation type="journal article" date="2012" name="G3 (Bethesda)">
        <title>Pichia sorbitophila, an interspecies yeast hybrid reveals early steps of genome resolution following polyploidization.</title>
        <authorList>
            <person name="Leh Louis V."/>
            <person name="Despons L."/>
            <person name="Friedrich A."/>
            <person name="Martin T."/>
            <person name="Durrens P."/>
            <person name="Casaregola S."/>
            <person name="Neuveglise C."/>
            <person name="Fairhead C."/>
            <person name="Marck C."/>
            <person name="Cruz J.A."/>
            <person name="Straub M.L."/>
            <person name="Kugler V."/>
            <person name="Sacerdot C."/>
            <person name="Uzunov Z."/>
            <person name="Thierry A."/>
            <person name="Weiss S."/>
            <person name="Bleykasten C."/>
            <person name="De Montigny J."/>
            <person name="Jacques N."/>
            <person name="Jung P."/>
            <person name="Lemaire M."/>
            <person name="Mallet S."/>
            <person name="Morel G."/>
            <person name="Richard G.F."/>
            <person name="Sarkar A."/>
            <person name="Savel G."/>
            <person name="Schacherer J."/>
            <person name="Seret M.L."/>
            <person name="Talla E."/>
            <person name="Samson G."/>
            <person name="Jubin C."/>
            <person name="Poulain J."/>
            <person name="Vacherie B."/>
            <person name="Barbe V."/>
            <person name="Pelletier E."/>
            <person name="Sherman D.J."/>
            <person name="Westhof E."/>
            <person name="Weissenbach J."/>
            <person name="Baret P.V."/>
            <person name="Wincker P."/>
            <person name="Gaillardin C."/>
            <person name="Dujon B."/>
            <person name="Souciet J.L."/>
        </authorList>
    </citation>
    <scope>NUCLEOTIDE SEQUENCE [LARGE SCALE GENOMIC DNA]</scope>
    <source>
        <strain evidence="2">CBS 270.75 / DBVPG 7215 / KCTC 17166 / NRRL Y-17582</strain>
    </source>
</reference>
<dbReference type="RefSeq" id="XP_003645588.1">
    <property type="nucleotide sequence ID" value="XM_003645540.1"/>
</dbReference>
<dbReference type="EMBL" id="CP002499">
    <property type="protein sequence ID" value="AET38771.1"/>
    <property type="molecule type" value="Genomic_DNA"/>
</dbReference>
<evidence type="ECO:0000313" key="1">
    <source>
        <dbReference type="EMBL" id="AET38771.1"/>
    </source>
</evidence>
<dbReference type="OMA" id="TLANHYY"/>
<dbReference type="eggNOG" id="ENOG502S4GP">
    <property type="taxonomic scope" value="Eukaryota"/>
</dbReference>
<dbReference type="Proteomes" id="UP000006790">
    <property type="component" value="Chromosome 3"/>
</dbReference>
<dbReference type="KEGG" id="erc:Ecym_3278"/>
<dbReference type="OrthoDB" id="4067990at2759"/>
<protein>
    <submittedName>
        <fullName evidence="1">Uncharacterized protein</fullName>
    </submittedName>
</protein>
<evidence type="ECO:0000313" key="2">
    <source>
        <dbReference type="Proteomes" id="UP000006790"/>
    </source>
</evidence>
<dbReference type="InParanoid" id="G8JRK2"/>